<evidence type="ECO:0000259" key="2">
    <source>
        <dbReference type="Pfam" id="PF21074"/>
    </source>
</evidence>
<gene>
    <name evidence="6" type="primary">gdhB</name>
    <name evidence="6" type="ORF">Bravens_00356</name>
</gene>
<feature type="domain" description="NAD-glutamate dehydrogenase ACT2" evidence="4">
    <location>
        <begin position="410"/>
        <end position="499"/>
    </location>
</feature>
<feature type="domain" description="NAD-specific glutamate dehydrogenase C-terminal" evidence="2">
    <location>
        <begin position="1282"/>
        <end position="1623"/>
    </location>
</feature>
<keyword evidence="6" id="KW-0560">Oxidoreductase</keyword>
<dbReference type="Pfam" id="PF21076">
    <property type="entry name" value="GDH_ACT2"/>
    <property type="match status" value="1"/>
</dbReference>
<dbReference type="InterPro" id="IPR049058">
    <property type="entry name" value="NAD_Glu_DH_HM2"/>
</dbReference>
<proteinExistence type="predicted"/>
<evidence type="ECO:0000259" key="3">
    <source>
        <dbReference type="Pfam" id="PF21075"/>
    </source>
</evidence>
<dbReference type="EC" id="1.4.1.2" evidence="6"/>
<comment type="caution">
    <text evidence="6">The sequence shown here is derived from an EMBL/GenBank/DDBJ whole genome shotgun (WGS) entry which is preliminary data.</text>
</comment>
<dbReference type="InterPro" id="IPR046346">
    <property type="entry name" value="Aminoacid_DH-like_N_sf"/>
</dbReference>
<dbReference type="Pfam" id="PF05088">
    <property type="entry name" value="Bac_GDH_CD"/>
    <property type="match status" value="1"/>
</dbReference>
<feature type="domain" description="NAD-glutamate dehydrogenase ACT3" evidence="5">
    <location>
        <begin position="582"/>
        <end position="641"/>
    </location>
</feature>
<dbReference type="InterPro" id="IPR036291">
    <property type="entry name" value="NAD(P)-bd_dom_sf"/>
</dbReference>
<evidence type="ECO:0000259" key="5">
    <source>
        <dbReference type="Pfam" id="PF21077"/>
    </source>
</evidence>
<keyword evidence="7" id="KW-1185">Reference proteome</keyword>
<dbReference type="Pfam" id="PF21078">
    <property type="entry name" value="GDH_HM3"/>
    <property type="match status" value="1"/>
</dbReference>
<dbReference type="InterPro" id="IPR049056">
    <property type="entry name" value="NAD_Glu_DH_HM3"/>
</dbReference>
<dbReference type="InterPro" id="IPR024727">
    <property type="entry name" value="NAD_Glu_DH_N_ACT1"/>
</dbReference>
<dbReference type="GO" id="GO:0004352">
    <property type="term" value="F:glutamate dehydrogenase (NAD+) activity"/>
    <property type="evidence" value="ECO:0007669"/>
    <property type="project" value="UniProtKB-EC"/>
</dbReference>
<dbReference type="Pfam" id="PF21074">
    <property type="entry name" value="GDH_C"/>
    <property type="match status" value="1"/>
</dbReference>
<dbReference type="Pfam" id="PF21073">
    <property type="entry name" value="GDH_HM1"/>
    <property type="match status" value="1"/>
</dbReference>
<dbReference type="GO" id="GO:0004069">
    <property type="term" value="F:L-aspartate:2-oxoglutarate aminotransferase activity"/>
    <property type="evidence" value="ECO:0007669"/>
    <property type="project" value="InterPro"/>
</dbReference>
<dbReference type="PANTHER" id="PTHR43403:SF1">
    <property type="entry name" value="NAD-SPECIFIC GLUTAMATE DEHYDROGENASE"/>
    <property type="match status" value="1"/>
</dbReference>
<dbReference type="SUPFAM" id="SSF53223">
    <property type="entry name" value="Aminoacid dehydrogenase-like, N-terminal domain"/>
    <property type="match status" value="1"/>
</dbReference>
<evidence type="ECO:0000259" key="4">
    <source>
        <dbReference type="Pfam" id="PF21076"/>
    </source>
</evidence>
<organism evidence="6 7">
    <name type="scientific">Brevibacterium ravenspurgense</name>
    <dbReference type="NCBI Taxonomy" id="479117"/>
    <lineage>
        <taxon>Bacteria</taxon>
        <taxon>Bacillati</taxon>
        <taxon>Actinomycetota</taxon>
        <taxon>Actinomycetes</taxon>
        <taxon>Micrococcales</taxon>
        <taxon>Brevibacteriaceae</taxon>
        <taxon>Brevibacterium</taxon>
    </lineage>
</organism>
<feature type="domain" description="NAD-glutamate dehydrogenase catalytic" evidence="1">
    <location>
        <begin position="743"/>
        <end position="1234"/>
    </location>
</feature>
<dbReference type="PIRSF" id="PIRSF036761">
    <property type="entry name" value="GDH_Mll4104"/>
    <property type="match status" value="1"/>
</dbReference>
<dbReference type="Proteomes" id="UP000243589">
    <property type="component" value="Unassembled WGS sequence"/>
</dbReference>
<protein>
    <submittedName>
        <fullName evidence="6">NAD-specific glutamate dehydrogenase</fullName>
        <ecNumber evidence="6">1.4.1.2</ecNumber>
    </submittedName>
</protein>
<dbReference type="Pfam" id="PF21079">
    <property type="entry name" value="GDH_HM2"/>
    <property type="match status" value="1"/>
</dbReference>
<dbReference type="InterPro" id="IPR028971">
    <property type="entry name" value="NAD-GDH_cat"/>
</dbReference>
<reference evidence="6 7" key="1">
    <citation type="submission" date="2016-01" db="EMBL/GenBank/DDBJ databases">
        <title>Use of Whole Genome Sequencing to ascertain that Brevibacterium massiliense (Roux, Raoult 2009) is a later heterotypic synonym of Brevibacterium ravenspurgense (Mages 2008).</title>
        <authorList>
            <person name="Bernier A.-M."/>
            <person name="Burdz T."/>
            <person name="Huynh C."/>
            <person name="Pachecho A.L."/>
            <person name="Wiebe D."/>
            <person name="Bonner C."/>
            <person name="Bernard K."/>
        </authorList>
    </citation>
    <scope>NUCLEOTIDE SEQUENCE [LARGE SCALE GENOMIC DNA]</scope>
    <source>
        <strain evidence="6 7">CCUG56047</strain>
    </source>
</reference>
<dbReference type="PANTHER" id="PTHR43403">
    <property type="entry name" value="NAD-SPECIFIC GLUTAMATE DEHYDROGENASE"/>
    <property type="match status" value="1"/>
</dbReference>
<accession>A0A150HBC6</accession>
<evidence type="ECO:0000313" key="6">
    <source>
        <dbReference type="EMBL" id="KXZ59422.1"/>
    </source>
</evidence>
<sequence length="1636" mass="180944">MTQAHTAEIAQRWQQLSGNPGSAALVSAYYPNVTESDFEVYGPEVLAATLDYHFGVAQRFDGEAPQIDIHNPDAEAPDYTGNRTIIDIVVGDKRFLLSSIVNKISSLGYAIRAVHHPILRTVRTGGTLEVIDPAQLRQTTTDTSALPIISAELSEGGQSNPESWIHIEIDRIPEEEFGQLQETLASVVSMLGAATRDYPAMRDRAREIAEGLRANPPAEDLADEASEAAALLEWLDGRFAFMGYREYRLKEVDGQSVLEPIEATALGISAMRSATTSPLSEAVAAHALDRHVLVLTKANSRSHIIRPDYMDYLGVKTFDENGQIVGEKRFVGLYTTSMYTSSVLDIPVIRGKVRAIIERSGMSRESHSGDELLSVLESYPRDEILQSTIEDIEKVVLPVVNLQEKREASVFIRRDEYERFVSVLVYVPRDLYDTASRKRVERVLRQRYRAESVDFDVQLSSSALARLHFTARVARNEPLPAVDSAEVADRIRAAVRSWSEDVQEFLAPSGTRVSHSDQARVAQWGNAFPGAYEESYTPHEALTDIARFEECERLGSALMRFEPDSEYLREAGIDPDTLPDDAELTRVRMLFYKRKPASLSTMLPLLSSMGGDIIDERPFRLSLGDGTQRYLYDFGIEFPTPITQADFGRLEGAYLAGWMEEREYGNLDRLLLAGLNWREVEILRAIVRYLRQASVAYSDSYIARVLAANTDLARGLVDLFAAKFDPDFAGDREAAVSELEERVEEGLRGLSTLDEDRIVRSMLAFIKAVVRTNFYHPTDGTLPTALAFKLLPDELSFLPLPRPQIETWVYSPRVEGVHLRFGAVARGGLRWSDRRDDFRTEALGLAKTQMVKNALIVPAGAKGGFYPKGLPVGDPETRAQLGQAAYEEFIGALLDITDNLDADGTAVSPERTVIYDSEDAYLVVAADKGTARFSDVANAISTARGFWLGDAFASGGSNGYDHKEMGITSRGAWKSTERHFRELGVNTDEDNFTVVGVGDMSGDVFGNGMLRTPHTRLVAAFDHRDIFIDPNPDAAASFQERKRLYDLPGSSWQDYSKELISAGGGVFSRSAKAITVSEEAAEALGIEPGSTSPDDLIRAVLRAPVDLLYFGGIGTYLKATEESDLDVGDKANDAIRINGEDVRARVVVEGGNLACTQRGRVEAARSGVRINTDAIDNSGGVDASDHEVNIKLLLEQAIAAGALAREDRSGLLRSLQDDVAQSVLEHNYAQNAALGDAAWNARAMTQTHVRLMGYLEEHAGLDREVEALPTDAELTERHEAGGGITTPETAVLLAYVKMDAGSQIYNSAVPDEAFMRRYLESYFPASLAEQFSEVLASHPLAREIAVSNLVNRIVDFGGISYLYRLLEETGTSVAHAARVYTVVNELFSLEAHLDDIRTLDNRVSVDVQKRLQYNAVRLLDRASRWLIQQAPGEFDVLSALEYYQATVAQLRDLMPSVLQGKDLSDYEANKQAYIDEGVPEDVAARAAGLLDEFSLLDIVQIASRVDRPALDVAAVYYGMSARFQAASLLKMIGRLDRSSRWKALARAATRDEFYQAMHGIVVSVFDVSHTTAPTLEDRAAERMEQWEYTNRTTMEQVVELIDEISRIDDPGQAPISVLLRMLRSVVRSTEFQSEVR</sequence>
<dbReference type="InterPro" id="IPR048381">
    <property type="entry name" value="GDH_C"/>
</dbReference>
<dbReference type="InterPro" id="IPR049059">
    <property type="entry name" value="NAD_Glu_DH_HM1"/>
</dbReference>
<dbReference type="InterPro" id="IPR049064">
    <property type="entry name" value="NAD_Glu_DH_ACT3"/>
</dbReference>
<dbReference type="InterPro" id="IPR007780">
    <property type="entry name" value="NAD_Glu_DH_bac"/>
</dbReference>
<dbReference type="PATRIC" id="fig|479117.4.peg.352"/>
<dbReference type="Gene3D" id="3.40.50.720">
    <property type="entry name" value="NAD(P)-binding Rossmann-like Domain"/>
    <property type="match status" value="1"/>
</dbReference>
<dbReference type="GO" id="GO:0006538">
    <property type="term" value="P:L-glutamate catabolic process"/>
    <property type="evidence" value="ECO:0007669"/>
    <property type="project" value="InterPro"/>
</dbReference>
<evidence type="ECO:0000313" key="7">
    <source>
        <dbReference type="Proteomes" id="UP000243589"/>
    </source>
</evidence>
<dbReference type="EMBL" id="LQQC01000004">
    <property type="protein sequence ID" value="KXZ59422.1"/>
    <property type="molecule type" value="Genomic_DNA"/>
</dbReference>
<feature type="domain" description="NAD-glutamate dehydrogenase N-terminal ACT1" evidence="3">
    <location>
        <begin position="26"/>
        <end position="183"/>
    </location>
</feature>
<name>A0A150HBC6_9MICO</name>
<evidence type="ECO:0000259" key="1">
    <source>
        <dbReference type="Pfam" id="PF05088"/>
    </source>
</evidence>
<dbReference type="InterPro" id="IPR049062">
    <property type="entry name" value="NAD_Glu_DH_ACT2"/>
</dbReference>
<dbReference type="Pfam" id="PF21077">
    <property type="entry name" value="GDH_ACT3"/>
    <property type="match status" value="1"/>
</dbReference>
<dbReference type="Pfam" id="PF21075">
    <property type="entry name" value="GDH_ACT1"/>
    <property type="match status" value="1"/>
</dbReference>
<dbReference type="SUPFAM" id="SSF51735">
    <property type="entry name" value="NAD(P)-binding Rossmann-fold domains"/>
    <property type="match status" value="1"/>
</dbReference>